<evidence type="ECO:0000313" key="2">
    <source>
        <dbReference type="EMBL" id="CAK9207079.1"/>
    </source>
</evidence>
<dbReference type="EMBL" id="OZ019907">
    <property type="protein sequence ID" value="CAK9207079.1"/>
    <property type="molecule type" value="Genomic_DNA"/>
</dbReference>
<dbReference type="Proteomes" id="UP001497512">
    <property type="component" value="Chromosome 15"/>
</dbReference>
<name>A0ABP0TXK0_9BRYO</name>
<evidence type="ECO:0000313" key="3">
    <source>
        <dbReference type="Proteomes" id="UP001497512"/>
    </source>
</evidence>
<accession>A0ABP0TXK0</accession>
<feature type="region of interest" description="Disordered" evidence="1">
    <location>
        <begin position="1"/>
        <end position="24"/>
    </location>
</feature>
<proteinExistence type="predicted"/>
<sequence length="108" mass="12296">MTKEDVVSTSDFDAGNDGSEHCDSVSNQLKQIDYEDEFGDAELEELQPSLRDTSSIPTLLQDVQMKDGDYDRNTIELLGSSSHEELDTRWREICPRIRIDNSLDERGQ</sequence>
<evidence type="ECO:0000256" key="1">
    <source>
        <dbReference type="SAM" id="MobiDB-lite"/>
    </source>
</evidence>
<organism evidence="2 3">
    <name type="scientific">Sphagnum troendelagicum</name>
    <dbReference type="NCBI Taxonomy" id="128251"/>
    <lineage>
        <taxon>Eukaryota</taxon>
        <taxon>Viridiplantae</taxon>
        <taxon>Streptophyta</taxon>
        <taxon>Embryophyta</taxon>
        <taxon>Bryophyta</taxon>
        <taxon>Sphagnophytina</taxon>
        <taxon>Sphagnopsida</taxon>
        <taxon>Sphagnales</taxon>
        <taxon>Sphagnaceae</taxon>
        <taxon>Sphagnum</taxon>
    </lineage>
</organism>
<protein>
    <submittedName>
        <fullName evidence="2">Uncharacterized protein</fullName>
    </submittedName>
</protein>
<reference evidence="2" key="1">
    <citation type="submission" date="2024-02" db="EMBL/GenBank/DDBJ databases">
        <authorList>
            <consortium name="ELIXIR-Norway"/>
            <consortium name="Elixir Norway"/>
        </authorList>
    </citation>
    <scope>NUCLEOTIDE SEQUENCE</scope>
</reference>
<gene>
    <name evidence="2" type="ORF">CSSPTR1EN2_LOCUS8669</name>
</gene>
<keyword evidence="3" id="KW-1185">Reference proteome</keyword>